<evidence type="ECO:0000313" key="2">
    <source>
        <dbReference type="EMBL" id="CDF35368.1"/>
    </source>
</evidence>
<gene>
    <name evidence="2" type="ORF">CHC_T00003421001</name>
</gene>
<accession>R7QC46</accession>
<keyword evidence="3" id="KW-1185">Reference proteome</keyword>
<protein>
    <submittedName>
        <fullName evidence="2">Uncharacterized protein</fullName>
    </submittedName>
</protein>
<dbReference type="KEGG" id="ccp:CHC_T00003421001"/>
<name>R7QC46_CHOCR</name>
<dbReference type="AlphaFoldDB" id="R7QC46"/>
<organism evidence="2 3">
    <name type="scientific">Chondrus crispus</name>
    <name type="common">Carrageen Irish moss</name>
    <name type="synonym">Polymorpha crispa</name>
    <dbReference type="NCBI Taxonomy" id="2769"/>
    <lineage>
        <taxon>Eukaryota</taxon>
        <taxon>Rhodophyta</taxon>
        <taxon>Florideophyceae</taxon>
        <taxon>Rhodymeniophycidae</taxon>
        <taxon>Gigartinales</taxon>
        <taxon>Gigartinaceae</taxon>
        <taxon>Chondrus</taxon>
    </lineage>
</organism>
<dbReference type="GeneID" id="17322959"/>
<feature type="region of interest" description="Disordered" evidence="1">
    <location>
        <begin position="1"/>
        <end position="24"/>
    </location>
</feature>
<dbReference type="Proteomes" id="UP000012073">
    <property type="component" value="Unassembled WGS sequence"/>
</dbReference>
<dbReference type="Gramene" id="CDF35368">
    <property type="protein sequence ID" value="CDF35368"/>
    <property type="gene ID" value="CHC_T00003421001"/>
</dbReference>
<dbReference type="RefSeq" id="XP_005715187.1">
    <property type="nucleotide sequence ID" value="XM_005715130.1"/>
</dbReference>
<reference evidence="3" key="1">
    <citation type="journal article" date="2013" name="Proc. Natl. Acad. Sci. U.S.A.">
        <title>Genome structure and metabolic features in the red seaweed Chondrus crispus shed light on evolution of the Archaeplastida.</title>
        <authorList>
            <person name="Collen J."/>
            <person name="Porcel B."/>
            <person name="Carre W."/>
            <person name="Ball S.G."/>
            <person name="Chaparro C."/>
            <person name="Tonon T."/>
            <person name="Barbeyron T."/>
            <person name="Michel G."/>
            <person name="Noel B."/>
            <person name="Valentin K."/>
            <person name="Elias M."/>
            <person name="Artiguenave F."/>
            <person name="Arun A."/>
            <person name="Aury J.M."/>
            <person name="Barbosa-Neto J.F."/>
            <person name="Bothwell J.H."/>
            <person name="Bouget F.Y."/>
            <person name="Brillet L."/>
            <person name="Cabello-Hurtado F."/>
            <person name="Capella-Gutierrez S."/>
            <person name="Charrier B."/>
            <person name="Cladiere L."/>
            <person name="Cock J.M."/>
            <person name="Coelho S.M."/>
            <person name="Colleoni C."/>
            <person name="Czjzek M."/>
            <person name="Da Silva C."/>
            <person name="Delage L."/>
            <person name="Denoeud F."/>
            <person name="Deschamps P."/>
            <person name="Dittami S.M."/>
            <person name="Gabaldon T."/>
            <person name="Gachon C.M."/>
            <person name="Groisillier A."/>
            <person name="Herve C."/>
            <person name="Jabbari K."/>
            <person name="Katinka M."/>
            <person name="Kloareg B."/>
            <person name="Kowalczyk N."/>
            <person name="Labadie K."/>
            <person name="Leblanc C."/>
            <person name="Lopez P.J."/>
            <person name="McLachlan D.H."/>
            <person name="Meslet-Cladiere L."/>
            <person name="Moustafa A."/>
            <person name="Nehr Z."/>
            <person name="Nyvall Collen P."/>
            <person name="Panaud O."/>
            <person name="Partensky F."/>
            <person name="Poulain J."/>
            <person name="Rensing S.A."/>
            <person name="Rousvoal S."/>
            <person name="Samson G."/>
            <person name="Symeonidi A."/>
            <person name="Weissenbach J."/>
            <person name="Zambounis A."/>
            <person name="Wincker P."/>
            <person name="Boyen C."/>
        </authorList>
    </citation>
    <scope>NUCLEOTIDE SEQUENCE [LARGE SCALE GENOMIC DNA]</scope>
    <source>
        <strain evidence="3">cv. Stackhouse</strain>
    </source>
</reference>
<dbReference type="EMBL" id="HG001729">
    <property type="protein sequence ID" value="CDF35368.1"/>
    <property type="molecule type" value="Genomic_DNA"/>
</dbReference>
<evidence type="ECO:0000256" key="1">
    <source>
        <dbReference type="SAM" id="MobiDB-lite"/>
    </source>
</evidence>
<proteinExistence type="predicted"/>
<evidence type="ECO:0000313" key="3">
    <source>
        <dbReference type="Proteomes" id="UP000012073"/>
    </source>
</evidence>
<sequence>MKAGESQNSNSQNSNSQNSKRQNSNTFGSSCLTLDYIAANCRVSFVCGCGLVGGMVELICFRSARTCKVIWMTQIIVAINIINAKISNVKTQRHGCFWM</sequence>